<gene>
    <name evidence="2" type="ORF">H5410_030335</name>
</gene>
<dbReference type="Proteomes" id="UP000824120">
    <property type="component" value="Chromosome 6"/>
</dbReference>
<evidence type="ECO:0000256" key="1">
    <source>
        <dbReference type="SAM" id="MobiDB-lite"/>
    </source>
</evidence>
<evidence type="ECO:0000313" key="3">
    <source>
        <dbReference type="Proteomes" id="UP000824120"/>
    </source>
</evidence>
<reference evidence="2 3" key="1">
    <citation type="submission" date="2020-09" db="EMBL/GenBank/DDBJ databases">
        <title>De no assembly of potato wild relative species, Solanum commersonii.</title>
        <authorList>
            <person name="Cho K."/>
        </authorList>
    </citation>
    <scope>NUCLEOTIDE SEQUENCE [LARGE SCALE GENOMIC DNA]</scope>
    <source>
        <strain evidence="2">LZ3.2</strain>
        <tissue evidence="2">Leaf</tissue>
    </source>
</reference>
<accession>A0A9J5YFW2</accession>
<evidence type="ECO:0000313" key="2">
    <source>
        <dbReference type="EMBL" id="KAG5598965.1"/>
    </source>
</evidence>
<sequence>MSHLFLEASIAQKLWKSWSEVVTVLGNYKPRLYYYIVKWKPPEVGQEKKWRHATCSSQRDRNCYKHGSRGESNTSSFESQCKERGYIIIVDTQAWRAARDPKRYGQGAHKQLTQYNKGSDCTEGKEIKAEIEKEPGLVLQTQDENHHEAQTNHTLPLTQGQGQEKGQWQKMNNKKKERKEVDVPSDFSCVNCATLKRKDSDDCRRGLARRLNWKRKGRKRRMVLDFLS</sequence>
<dbReference type="AlphaFoldDB" id="A0A9J5YFW2"/>
<organism evidence="2 3">
    <name type="scientific">Solanum commersonii</name>
    <name type="common">Commerson's wild potato</name>
    <name type="synonym">Commerson's nightshade</name>
    <dbReference type="NCBI Taxonomy" id="4109"/>
    <lineage>
        <taxon>Eukaryota</taxon>
        <taxon>Viridiplantae</taxon>
        <taxon>Streptophyta</taxon>
        <taxon>Embryophyta</taxon>
        <taxon>Tracheophyta</taxon>
        <taxon>Spermatophyta</taxon>
        <taxon>Magnoliopsida</taxon>
        <taxon>eudicotyledons</taxon>
        <taxon>Gunneridae</taxon>
        <taxon>Pentapetalae</taxon>
        <taxon>asterids</taxon>
        <taxon>lamiids</taxon>
        <taxon>Solanales</taxon>
        <taxon>Solanaceae</taxon>
        <taxon>Solanoideae</taxon>
        <taxon>Solaneae</taxon>
        <taxon>Solanum</taxon>
    </lineage>
</organism>
<feature type="compositionally biased region" description="Low complexity" evidence="1">
    <location>
        <begin position="159"/>
        <end position="170"/>
    </location>
</feature>
<name>A0A9J5YFW2_SOLCO</name>
<keyword evidence="3" id="KW-1185">Reference proteome</keyword>
<comment type="caution">
    <text evidence="2">The sequence shown here is derived from an EMBL/GenBank/DDBJ whole genome shotgun (WGS) entry which is preliminary data.</text>
</comment>
<feature type="region of interest" description="Disordered" evidence="1">
    <location>
        <begin position="143"/>
        <end position="180"/>
    </location>
</feature>
<proteinExistence type="predicted"/>
<protein>
    <submittedName>
        <fullName evidence="2">Uncharacterized protein</fullName>
    </submittedName>
</protein>
<dbReference type="EMBL" id="JACXVP010000006">
    <property type="protein sequence ID" value="KAG5598965.1"/>
    <property type="molecule type" value="Genomic_DNA"/>
</dbReference>